<comment type="caution">
    <text evidence="4">The sequence shown here is derived from an EMBL/GenBank/DDBJ whole genome shotgun (WGS) entry which is preliminary data.</text>
</comment>
<dbReference type="EMBL" id="QUBR01000001">
    <property type="protein sequence ID" value="REK72325.1"/>
    <property type="molecule type" value="Genomic_DNA"/>
</dbReference>
<sequence length="169" mass="18773">MSAERRRSSPYRLDRVPFEHPDAVELRDEHVRLGNQLYADDPAAVHRGGSEGIAPSSVVATFVAYDGDRPIGHACLRRLDGDMAGELEMKRLYVREDARGSGVADDLLVAVEQVVRDEEEAPRIVIHTGDRQHAALTFYGRRGYTPIPVFAPYEAVTYSLCFEKVFAGA</sequence>
<dbReference type="CDD" id="cd04301">
    <property type="entry name" value="NAT_SF"/>
    <property type="match status" value="1"/>
</dbReference>
<evidence type="ECO:0000256" key="1">
    <source>
        <dbReference type="ARBA" id="ARBA00022679"/>
    </source>
</evidence>
<dbReference type="Pfam" id="PF00583">
    <property type="entry name" value="Acetyltransf_1"/>
    <property type="match status" value="1"/>
</dbReference>
<reference evidence="4 5" key="1">
    <citation type="submission" date="2018-08" db="EMBL/GenBank/DDBJ databases">
        <title>Aeromicrobium sp. M2KJ-4, whole genome shotgun sequence.</title>
        <authorList>
            <person name="Tuo L."/>
        </authorList>
    </citation>
    <scope>NUCLEOTIDE SEQUENCE [LARGE SCALE GENOMIC DNA]</scope>
    <source>
        <strain evidence="4 5">M2KJ-4</strain>
    </source>
</reference>
<accession>A0A371P8V0</accession>
<dbReference type="Proteomes" id="UP000265581">
    <property type="component" value="Unassembled WGS sequence"/>
</dbReference>
<dbReference type="SUPFAM" id="SSF55729">
    <property type="entry name" value="Acyl-CoA N-acyltransferases (Nat)"/>
    <property type="match status" value="1"/>
</dbReference>
<dbReference type="InterPro" id="IPR016181">
    <property type="entry name" value="Acyl_CoA_acyltransferase"/>
</dbReference>
<evidence type="ECO:0000256" key="2">
    <source>
        <dbReference type="ARBA" id="ARBA00023315"/>
    </source>
</evidence>
<dbReference type="PANTHER" id="PTHR43877">
    <property type="entry name" value="AMINOALKYLPHOSPHONATE N-ACETYLTRANSFERASE-RELATED-RELATED"/>
    <property type="match status" value="1"/>
</dbReference>
<feature type="domain" description="N-acetyltransferase" evidence="3">
    <location>
        <begin position="16"/>
        <end position="163"/>
    </location>
</feature>
<gene>
    <name evidence="4" type="ORF">DX116_01420</name>
</gene>
<protein>
    <submittedName>
        <fullName evidence="4">GNAT family N-acetyltransferase</fullName>
    </submittedName>
</protein>
<dbReference type="PANTHER" id="PTHR43877:SF2">
    <property type="entry name" value="AMINOALKYLPHOSPHONATE N-ACETYLTRANSFERASE-RELATED"/>
    <property type="match status" value="1"/>
</dbReference>
<keyword evidence="2" id="KW-0012">Acyltransferase</keyword>
<proteinExistence type="predicted"/>
<evidence type="ECO:0000313" key="4">
    <source>
        <dbReference type="EMBL" id="REK72325.1"/>
    </source>
</evidence>
<name>A0A371P8V0_9ACTN</name>
<dbReference type="InterPro" id="IPR050832">
    <property type="entry name" value="Bact_Acetyltransf"/>
</dbReference>
<keyword evidence="5" id="KW-1185">Reference proteome</keyword>
<dbReference type="InterPro" id="IPR000182">
    <property type="entry name" value="GNAT_dom"/>
</dbReference>
<keyword evidence="1 4" id="KW-0808">Transferase</keyword>
<dbReference type="PROSITE" id="PS51186">
    <property type="entry name" value="GNAT"/>
    <property type="match status" value="1"/>
</dbReference>
<dbReference type="AlphaFoldDB" id="A0A371P8V0"/>
<dbReference type="GO" id="GO:0016747">
    <property type="term" value="F:acyltransferase activity, transferring groups other than amino-acyl groups"/>
    <property type="evidence" value="ECO:0007669"/>
    <property type="project" value="InterPro"/>
</dbReference>
<evidence type="ECO:0000259" key="3">
    <source>
        <dbReference type="PROSITE" id="PS51186"/>
    </source>
</evidence>
<organism evidence="4 5">
    <name type="scientific">Aeromicrobium endophyticum</name>
    <dbReference type="NCBI Taxonomy" id="2292704"/>
    <lineage>
        <taxon>Bacteria</taxon>
        <taxon>Bacillati</taxon>
        <taxon>Actinomycetota</taxon>
        <taxon>Actinomycetes</taxon>
        <taxon>Propionibacteriales</taxon>
        <taxon>Nocardioidaceae</taxon>
        <taxon>Aeromicrobium</taxon>
    </lineage>
</organism>
<dbReference type="Gene3D" id="3.40.630.30">
    <property type="match status" value="1"/>
</dbReference>
<evidence type="ECO:0000313" key="5">
    <source>
        <dbReference type="Proteomes" id="UP000265581"/>
    </source>
</evidence>